<evidence type="ECO:0000256" key="1">
    <source>
        <dbReference type="ARBA" id="ARBA00010893"/>
    </source>
</evidence>
<dbReference type="PANTHER" id="PTHR10540:SF8">
    <property type="entry name" value="COP9 SIGNALOSOME COMPLEX SUBUNIT 6"/>
    <property type="match status" value="1"/>
</dbReference>
<comment type="subcellular location">
    <subcellularLocation>
        <location evidence="2">Cytoplasm</location>
    </subcellularLocation>
    <subcellularLocation>
        <location evidence="2">Nucleus</location>
    </subcellularLocation>
</comment>
<evidence type="ECO:0000256" key="3">
    <source>
        <dbReference type="SAM" id="MobiDB-lite"/>
    </source>
</evidence>
<dbReference type="Proteomes" id="UP001148299">
    <property type="component" value="Unassembled WGS sequence"/>
</dbReference>
<reference evidence="5" key="2">
    <citation type="journal article" date="2023" name="IMA Fungus">
        <title>Comparative genomic study of the Penicillium genus elucidates a diverse pangenome and 15 lateral gene transfer events.</title>
        <authorList>
            <person name="Petersen C."/>
            <person name="Sorensen T."/>
            <person name="Nielsen M.R."/>
            <person name="Sondergaard T.E."/>
            <person name="Sorensen J.L."/>
            <person name="Fitzpatrick D.A."/>
            <person name="Frisvad J.C."/>
            <person name="Nielsen K.L."/>
        </authorList>
    </citation>
    <scope>NUCLEOTIDE SEQUENCE</scope>
    <source>
        <strain evidence="5">IBT 35675</strain>
    </source>
</reference>
<dbReference type="InterPro" id="IPR033859">
    <property type="entry name" value="MPN_CSN6"/>
</dbReference>
<feature type="domain" description="MPN" evidence="4">
    <location>
        <begin position="110"/>
        <end position="253"/>
    </location>
</feature>
<feature type="region of interest" description="Disordered" evidence="3">
    <location>
        <begin position="37"/>
        <end position="56"/>
    </location>
</feature>
<dbReference type="InterPro" id="IPR024969">
    <property type="entry name" value="EIF3F/CSN6-like_C"/>
</dbReference>
<proteinExistence type="inferred from homology"/>
<dbReference type="GO" id="GO:0008180">
    <property type="term" value="C:COP9 signalosome"/>
    <property type="evidence" value="ECO:0007669"/>
    <property type="project" value="UniProtKB-UniRule"/>
</dbReference>
<dbReference type="PROSITE" id="PS50249">
    <property type="entry name" value="MPN"/>
    <property type="match status" value="1"/>
</dbReference>
<comment type="caution">
    <text evidence="5">The sequence shown here is derived from an EMBL/GenBank/DDBJ whole genome shotgun (WGS) entry which is preliminary data.</text>
</comment>
<dbReference type="InterPro" id="IPR037518">
    <property type="entry name" value="MPN"/>
</dbReference>
<name>A0A9W9R036_PENBR</name>
<evidence type="ECO:0000259" key="4">
    <source>
        <dbReference type="PROSITE" id="PS50249"/>
    </source>
</evidence>
<comment type="function">
    <text evidence="2">Component of the COP9 signalosome complex (CSN), a complex involved in various cellular and developmental processes.</text>
</comment>
<keyword evidence="6" id="KW-1185">Reference proteome</keyword>
<evidence type="ECO:0000313" key="5">
    <source>
        <dbReference type="EMBL" id="KAJ5350024.1"/>
    </source>
</evidence>
<evidence type="ECO:0000256" key="2">
    <source>
        <dbReference type="RuleBase" id="RU367006"/>
    </source>
</evidence>
<dbReference type="InterPro" id="IPR000555">
    <property type="entry name" value="JAMM/MPN+_dom"/>
</dbReference>
<dbReference type="PANTHER" id="PTHR10540">
    <property type="entry name" value="EUKARYOTIC TRANSLATION INITIATION FACTOR 3 SUBUNIT F-RELATED"/>
    <property type="match status" value="1"/>
</dbReference>
<dbReference type="Pfam" id="PF01398">
    <property type="entry name" value="JAB"/>
    <property type="match status" value="1"/>
</dbReference>
<dbReference type="Gene3D" id="3.40.140.10">
    <property type="entry name" value="Cytidine Deaminase, domain 2"/>
    <property type="match status" value="1"/>
</dbReference>
<protein>
    <recommendedName>
        <fullName evidence="2">COP9 signalosome complex subunit 6</fullName>
    </recommendedName>
</protein>
<feature type="compositionally biased region" description="Basic residues" evidence="3">
    <location>
        <begin position="37"/>
        <end position="46"/>
    </location>
</feature>
<dbReference type="GO" id="GO:0000338">
    <property type="term" value="P:protein deneddylation"/>
    <property type="evidence" value="ECO:0007669"/>
    <property type="project" value="InterPro"/>
</dbReference>
<feature type="region of interest" description="Disordered" evidence="3">
    <location>
        <begin position="310"/>
        <end position="329"/>
    </location>
</feature>
<reference evidence="5" key="1">
    <citation type="submission" date="2022-12" db="EMBL/GenBank/DDBJ databases">
        <authorList>
            <person name="Petersen C."/>
        </authorList>
    </citation>
    <scope>NUCLEOTIDE SEQUENCE</scope>
    <source>
        <strain evidence="5">IBT 35675</strain>
    </source>
</reference>
<dbReference type="Pfam" id="PF13012">
    <property type="entry name" value="MitMem_reg"/>
    <property type="match status" value="1"/>
</dbReference>
<dbReference type="GO" id="GO:0005737">
    <property type="term" value="C:cytoplasm"/>
    <property type="evidence" value="ECO:0007669"/>
    <property type="project" value="UniProtKB-SubCell"/>
</dbReference>
<organism evidence="5 6">
    <name type="scientific">Penicillium brevicompactum</name>
    <dbReference type="NCBI Taxonomy" id="5074"/>
    <lineage>
        <taxon>Eukaryota</taxon>
        <taxon>Fungi</taxon>
        <taxon>Dikarya</taxon>
        <taxon>Ascomycota</taxon>
        <taxon>Pezizomycotina</taxon>
        <taxon>Eurotiomycetes</taxon>
        <taxon>Eurotiomycetidae</taxon>
        <taxon>Eurotiales</taxon>
        <taxon>Aspergillaceae</taxon>
        <taxon>Penicillium</taxon>
    </lineage>
</organism>
<dbReference type="AlphaFoldDB" id="A0A9W9R036"/>
<keyword evidence="2" id="KW-0736">Signalosome</keyword>
<dbReference type="CDD" id="cd08063">
    <property type="entry name" value="MPN_CSN6"/>
    <property type="match status" value="1"/>
</dbReference>
<sequence>MFLARKSSTVFSSLSPKKSTNFTESTEEVHLLCGPRGKLKAHRPHQRSPEAEEANMPNMTASIRPVIGPRRPVYWSIVYNKFLPTPAPPPVMNPTRSLVSQKSSDSGLHIQLHPLVLLTVSDQITRHLARQHTEPVLGGLLGQQNGREVTLEHAFECPVTINEHNEIIMVASWFEERLQQLKDVHKSPALELVGWWAIAPPSGPTGAYLPLHQQILRDYNESAVFLGFHPQDQASASNGAKLPLGIFESVYEAETTPDAKDMQVDGEEGKLSIKFRELPYSVETGESEMIGIDTIVQTSGTASLNAIQEPTKRAHAKKDKQRSETELSQADEELVANLTTRLNAVRTLESRISLIKSYLSSLAHSGLGLQDSEDDKHTKLSHPIVRDVNSLLSHLSILSPAEQSSFTTEVISQSNDVQLISLLGQLGESVKSMRELGRQTAIIQASSKAAKSRLEYRIAMQMGGGEDHIPGSMPGPY</sequence>
<keyword evidence="2" id="KW-0963">Cytoplasm</keyword>
<evidence type="ECO:0000313" key="6">
    <source>
        <dbReference type="Proteomes" id="UP001148299"/>
    </source>
</evidence>
<gene>
    <name evidence="5" type="ORF">N7541_007751</name>
</gene>
<accession>A0A9W9R036</accession>
<comment type="similarity">
    <text evidence="1 2">Belongs to the peptidase M67A family. CSN6 subfamily.</text>
</comment>
<keyword evidence="2" id="KW-0539">Nucleus</keyword>
<dbReference type="GO" id="GO:0008237">
    <property type="term" value="F:metallopeptidase activity"/>
    <property type="evidence" value="ECO:0007669"/>
    <property type="project" value="InterPro"/>
</dbReference>
<dbReference type="EMBL" id="JAPZBR010000006">
    <property type="protein sequence ID" value="KAJ5350024.1"/>
    <property type="molecule type" value="Genomic_DNA"/>
</dbReference>